<evidence type="ECO:0000256" key="6">
    <source>
        <dbReference type="SAM" id="Phobius"/>
    </source>
</evidence>
<name>A0A516H545_9PROT</name>
<dbReference type="OrthoDB" id="9781030at2"/>
<evidence type="ECO:0000256" key="3">
    <source>
        <dbReference type="ARBA" id="ARBA00022692"/>
    </source>
</evidence>
<dbReference type="GO" id="GO:0005886">
    <property type="term" value="C:plasma membrane"/>
    <property type="evidence" value="ECO:0007669"/>
    <property type="project" value="UniProtKB-SubCell"/>
</dbReference>
<keyword evidence="4 6" id="KW-1133">Transmembrane helix</keyword>
<dbReference type="AlphaFoldDB" id="A0A516H545"/>
<organism evidence="7 8">
    <name type="scientific">Ferrovibrio terrae</name>
    <dbReference type="NCBI Taxonomy" id="2594003"/>
    <lineage>
        <taxon>Bacteria</taxon>
        <taxon>Pseudomonadati</taxon>
        <taxon>Pseudomonadota</taxon>
        <taxon>Alphaproteobacteria</taxon>
        <taxon>Rhodospirillales</taxon>
        <taxon>Rhodospirillaceae</taxon>
        <taxon>Ferrovibrio</taxon>
    </lineage>
</organism>
<evidence type="ECO:0000256" key="4">
    <source>
        <dbReference type="ARBA" id="ARBA00022989"/>
    </source>
</evidence>
<gene>
    <name evidence="7" type="ORF">FNB15_16985</name>
</gene>
<dbReference type="Pfam" id="PF03631">
    <property type="entry name" value="Virul_fac_BrkB"/>
    <property type="match status" value="1"/>
</dbReference>
<dbReference type="Proteomes" id="UP000317496">
    <property type="component" value="Chromosome"/>
</dbReference>
<feature type="transmembrane region" description="Helical" evidence="6">
    <location>
        <begin position="245"/>
        <end position="268"/>
    </location>
</feature>
<evidence type="ECO:0000256" key="2">
    <source>
        <dbReference type="ARBA" id="ARBA00022475"/>
    </source>
</evidence>
<protein>
    <submittedName>
        <fullName evidence="7">YihY/virulence factor BrkB family protein</fullName>
    </submittedName>
</protein>
<dbReference type="InterPro" id="IPR017039">
    <property type="entry name" value="Virul_fac_BrkB"/>
</dbReference>
<dbReference type="NCBIfam" id="TIGR00765">
    <property type="entry name" value="yihY_not_rbn"/>
    <property type="match status" value="1"/>
</dbReference>
<dbReference type="PANTHER" id="PTHR30213">
    <property type="entry name" value="INNER MEMBRANE PROTEIN YHJD"/>
    <property type="match status" value="1"/>
</dbReference>
<dbReference type="PIRSF" id="PIRSF035875">
    <property type="entry name" value="RNase_BN"/>
    <property type="match status" value="1"/>
</dbReference>
<reference evidence="7 8" key="1">
    <citation type="submission" date="2019-07" db="EMBL/GenBank/DDBJ databases">
        <title>Genome sequencing for Ferrovibrio sp. K5.</title>
        <authorList>
            <person name="Park S.-J."/>
        </authorList>
    </citation>
    <scope>NUCLEOTIDE SEQUENCE [LARGE SCALE GENOMIC DNA]</scope>
    <source>
        <strain evidence="7 8">K5</strain>
    </source>
</reference>
<evidence type="ECO:0000256" key="5">
    <source>
        <dbReference type="ARBA" id="ARBA00023136"/>
    </source>
</evidence>
<accession>A0A516H545</accession>
<feature type="transmembrane region" description="Helical" evidence="6">
    <location>
        <begin position="209"/>
        <end position="233"/>
    </location>
</feature>
<sequence>MNTRLLGFGRLLISAGRAMINSLSFELAGHIAYTGLLAIFPFLIFLAALAGFLGNAAGGLASMESMLNLLPQDVAKTLSPVIHEVLDSRDGGLLTLGLLGALWVASNGIDALRIALNTAYDIQEERPWWLIKLGSIGAIFVGGVVFLLLSVLVILGPVIWKGLLWLFPLGEADRWAFSTVRYTLATLVMLAGLLALHRWLPGRSLSLRSLLPGVLATTALWLLAASLFSVYVAKLGSYSATYGSLGGVIITLVFFYVSAVLFIFGAELNSALLRREKKKAENPPPAGPKALAGG</sequence>
<keyword evidence="5 6" id="KW-0472">Membrane</keyword>
<feature type="transmembrane region" description="Helical" evidence="6">
    <location>
        <begin position="136"/>
        <end position="160"/>
    </location>
</feature>
<dbReference type="EMBL" id="CP041636">
    <property type="protein sequence ID" value="QDO98856.1"/>
    <property type="molecule type" value="Genomic_DNA"/>
</dbReference>
<evidence type="ECO:0000313" key="7">
    <source>
        <dbReference type="EMBL" id="QDO98856.1"/>
    </source>
</evidence>
<dbReference type="PANTHER" id="PTHR30213:SF0">
    <property type="entry name" value="UPF0761 MEMBRANE PROTEIN YIHY"/>
    <property type="match status" value="1"/>
</dbReference>
<keyword evidence="2" id="KW-1003">Cell membrane</keyword>
<feature type="transmembrane region" description="Helical" evidence="6">
    <location>
        <begin position="28"/>
        <end position="53"/>
    </location>
</feature>
<proteinExistence type="predicted"/>
<keyword evidence="3 6" id="KW-0812">Transmembrane</keyword>
<comment type="subcellular location">
    <subcellularLocation>
        <location evidence="1">Cell membrane</location>
        <topology evidence="1">Multi-pass membrane protein</topology>
    </subcellularLocation>
</comment>
<evidence type="ECO:0000313" key="8">
    <source>
        <dbReference type="Proteomes" id="UP000317496"/>
    </source>
</evidence>
<feature type="transmembrane region" description="Helical" evidence="6">
    <location>
        <begin position="180"/>
        <end position="197"/>
    </location>
</feature>
<dbReference type="KEGG" id="fer:FNB15_16985"/>
<keyword evidence="8" id="KW-1185">Reference proteome</keyword>
<dbReference type="RefSeq" id="WP_144257853.1">
    <property type="nucleotide sequence ID" value="NZ_CP041636.1"/>
</dbReference>
<evidence type="ECO:0000256" key="1">
    <source>
        <dbReference type="ARBA" id="ARBA00004651"/>
    </source>
</evidence>